<evidence type="ECO:0000313" key="3">
    <source>
        <dbReference type="EMBL" id="UKK00367.2"/>
    </source>
</evidence>
<feature type="domain" description="SAC" evidence="2">
    <location>
        <begin position="189"/>
        <end position="575"/>
    </location>
</feature>
<name>A0A976MBJ4_THEOR</name>
<keyword evidence="3" id="KW-0378">Hydrolase</keyword>
<evidence type="ECO:0000256" key="1">
    <source>
        <dbReference type="SAM" id="MobiDB-lite"/>
    </source>
</evidence>
<evidence type="ECO:0000259" key="2">
    <source>
        <dbReference type="PROSITE" id="PS50275"/>
    </source>
</evidence>
<feature type="compositionally biased region" description="Low complexity" evidence="1">
    <location>
        <begin position="159"/>
        <end position="176"/>
    </location>
</feature>
<protein>
    <submittedName>
        <fullName evidence="3">Phosphoinositide 5-phosphatase</fullName>
        <ecNumber evidence="3">3.1.3.36</ecNumber>
    </submittedName>
</protein>
<dbReference type="GO" id="GO:0043812">
    <property type="term" value="F:phosphatidylinositol-4-phosphate phosphatase activity"/>
    <property type="evidence" value="ECO:0007669"/>
    <property type="project" value="TreeGrafter"/>
</dbReference>
<dbReference type="AlphaFoldDB" id="A0A976MBJ4"/>
<dbReference type="Pfam" id="PF02383">
    <property type="entry name" value="Syja_N"/>
    <property type="match status" value="1"/>
</dbReference>
<dbReference type="PROSITE" id="PS50275">
    <property type="entry name" value="SAC"/>
    <property type="match status" value="1"/>
</dbReference>
<dbReference type="GO" id="GO:0004439">
    <property type="term" value="F:phosphatidylinositol-4,5-bisphosphate 5-phosphatase activity"/>
    <property type="evidence" value="ECO:0007669"/>
    <property type="project" value="UniProtKB-EC"/>
</dbReference>
<dbReference type="GO" id="GO:0005783">
    <property type="term" value="C:endoplasmic reticulum"/>
    <property type="evidence" value="ECO:0007669"/>
    <property type="project" value="TreeGrafter"/>
</dbReference>
<feature type="region of interest" description="Disordered" evidence="1">
    <location>
        <begin position="909"/>
        <end position="931"/>
    </location>
</feature>
<reference evidence="3" key="1">
    <citation type="submission" date="2022-07" db="EMBL/GenBank/DDBJ databases">
        <title>Evaluation of T. orientalis genome assembly methods using nanopore sequencing and analysis of variation between genomes.</title>
        <authorList>
            <person name="Yam J."/>
            <person name="Micallef M.L."/>
            <person name="Liu M."/>
            <person name="Djordjevic S.P."/>
            <person name="Bogema D.R."/>
            <person name="Jenkins C."/>
        </authorList>
    </citation>
    <scope>NUCLEOTIDE SEQUENCE</scope>
    <source>
        <strain evidence="3">Goon Nure</strain>
    </source>
</reference>
<sequence>MVKVYILKIFASWYSIGLSHIFYSQNNESYTDGSETKSLLGNHVDYKRNAVTRLWINRSTGKITESNMPMTEEEPFFVIYVDAILGIVQIMNTSHLVVVTESDEVADLELGNLSFNGKNKGKIMTIKEVKFFPIDNSSDTLSKFKNKDPQNLFNPSILSNNTNSNNNTNGSETSSNEDGLDNLYYILIMISKILSSGHYYSYDTDLTNTMQSLYLNGHIPPKKTVNNRRDNLINEEFLIMNEKLYNVAIQDFNWCFMISKKLPNRWKTVVIQGYVGYVNEKVNGETVETLIIGRRSIKRSGTRFVSRGLDLDGNVGNFVGSEVRLRIDSGSWYSHTQARGSVPVFWSQSGTGKKIEFNDKLDNLTPFIKHIEILKEYYKPCTQMLFVSLLDVKNNENESILNDTFDNVVKGYNMVLDKNPQEPKITFVNYNYNSNAKWNTHEIVIQFVLDELLDHFNNIGFFDEEKHLNWLKNTSMTHKEDSNGSKGQSIRGLQKGILRTNCLDCLDRSNIFQWIASWVTVHMILNSRSKDNSIKIKNRLAHMLFGSNGTEDNFFTTFRNVWCDHGDYISIHQTGAPCTLSKRVKQPETSFNSLWYYGKVMAKRHYHSRFKDFKRQEALDILSQYCTSDIPSQVYQKDTESEIETKNQRHPFEIPERMETYHKPSKLIDIKTEHSTKRTGTDPSEPLPVNVIYLDITRNQSTIGYDVVYLGTKVIFKARQQFLFGVIKKGKRTIWIPNHGDYPDTVLIKPGLDGKPVVRVYFPKQVKNQKYIYQSLSQIEVEDSMQSIHKGESVDHETVFKPGLFEQLEHKGFEIPEPLKPKTVSVDIKQIFSNEGVEYKYNPSNQSYTFTAKQGFLIDKVTKSDMVLWDFLDHSYGYAVRVFVGNNEYGERVFRVYFPGAVPIHTDTSPKPQPQIVFNEPEVPKDPESVSESDELEIMPINVDIKQKLSDNFVRYEYNSNLDTHTFSSIYPCLINKVTRGNEVLWNCKDYGNEYGSQVLIFKQKNGKRMLRVYYGNQIPKPQNYVHNWDPGQLQEEITEFEEVYPDNRPYTPKIVIEDSRG</sequence>
<accession>A0A976MBJ4</accession>
<feature type="region of interest" description="Disordered" evidence="1">
    <location>
        <begin position="154"/>
        <end position="176"/>
    </location>
</feature>
<dbReference type="GO" id="GO:0046856">
    <property type="term" value="P:phosphatidylinositol dephosphorylation"/>
    <property type="evidence" value="ECO:0007669"/>
    <property type="project" value="TreeGrafter"/>
</dbReference>
<organism evidence="3 4">
    <name type="scientific">Theileria orientalis</name>
    <dbReference type="NCBI Taxonomy" id="68886"/>
    <lineage>
        <taxon>Eukaryota</taxon>
        <taxon>Sar</taxon>
        <taxon>Alveolata</taxon>
        <taxon>Apicomplexa</taxon>
        <taxon>Aconoidasida</taxon>
        <taxon>Piroplasmida</taxon>
        <taxon>Theileriidae</taxon>
        <taxon>Theileria</taxon>
    </lineage>
</organism>
<dbReference type="EC" id="3.1.3.36" evidence="3"/>
<gene>
    <name evidence="3" type="ORF">MACK_000439</name>
</gene>
<dbReference type="PANTHER" id="PTHR45662">
    <property type="entry name" value="PHOSPHATIDYLINOSITIDE PHOSPHATASE SAC1"/>
    <property type="match status" value="1"/>
</dbReference>
<proteinExistence type="predicted"/>
<dbReference type="EMBL" id="CP056069">
    <property type="protein sequence ID" value="UKK00367.2"/>
    <property type="molecule type" value="Genomic_DNA"/>
</dbReference>
<evidence type="ECO:0000313" key="4">
    <source>
        <dbReference type="Proteomes" id="UP000244811"/>
    </source>
</evidence>
<dbReference type="Proteomes" id="UP000244811">
    <property type="component" value="Chromosome 1"/>
</dbReference>
<dbReference type="PANTHER" id="PTHR45662:SF2">
    <property type="entry name" value="PHOSPHATIDYLINOSITOL-3-PHOSPHATASE SAC1"/>
    <property type="match status" value="1"/>
</dbReference>
<dbReference type="InterPro" id="IPR002013">
    <property type="entry name" value="SAC_dom"/>
</dbReference>